<comment type="caution">
    <text evidence="5">The sequence shown here is derived from an EMBL/GenBank/DDBJ whole genome shotgun (WGS) entry which is preliminary data.</text>
</comment>
<dbReference type="PROSITE" id="PS00028">
    <property type="entry name" value="ZINC_FINGER_C2H2_1"/>
    <property type="match status" value="1"/>
</dbReference>
<evidence type="ECO:0000313" key="5">
    <source>
        <dbReference type="EMBL" id="KAH6821917.1"/>
    </source>
</evidence>
<name>A0AAD4IV40_PERFH</name>
<proteinExistence type="predicted"/>
<evidence type="ECO:0000256" key="3">
    <source>
        <dbReference type="SAM" id="SignalP"/>
    </source>
</evidence>
<dbReference type="InterPro" id="IPR013087">
    <property type="entry name" value="Znf_C2H2_type"/>
</dbReference>
<keyword evidence="3" id="KW-0732">Signal</keyword>
<keyword evidence="1" id="KW-0479">Metal-binding</keyword>
<dbReference type="GO" id="GO:0008270">
    <property type="term" value="F:zinc ion binding"/>
    <property type="evidence" value="ECO:0007669"/>
    <property type="project" value="UniProtKB-KW"/>
</dbReference>
<keyword evidence="1" id="KW-0863">Zinc-finger</keyword>
<accession>A0AAD4IV40</accession>
<feature type="domain" description="C2H2-type" evidence="4">
    <location>
        <begin position="47"/>
        <end position="74"/>
    </location>
</feature>
<gene>
    <name evidence="5" type="ORF">C2S53_002802</name>
</gene>
<protein>
    <recommendedName>
        <fullName evidence="4">C2H2-type domain-containing protein</fullName>
    </recommendedName>
</protein>
<evidence type="ECO:0000256" key="2">
    <source>
        <dbReference type="SAM" id="MobiDB-lite"/>
    </source>
</evidence>
<reference evidence="5 6" key="1">
    <citation type="journal article" date="2021" name="Nat. Commun.">
        <title>Incipient diploidization of the medicinal plant Perilla within 10,000 years.</title>
        <authorList>
            <person name="Zhang Y."/>
            <person name="Shen Q."/>
            <person name="Leng L."/>
            <person name="Zhang D."/>
            <person name="Chen S."/>
            <person name="Shi Y."/>
            <person name="Ning Z."/>
            <person name="Chen S."/>
        </authorList>
    </citation>
    <scope>NUCLEOTIDE SEQUENCE [LARGE SCALE GENOMIC DNA]</scope>
    <source>
        <strain evidence="6">cv. PC099</strain>
    </source>
</reference>
<evidence type="ECO:0000256" key="1">
    <source>
        <dbReference type="PROSITE-ProRule" id="PRU00042"/>
    </source>
</evidence>
<organism evidence="5 6">
    <name type="scientific">Perilla frutescens var. hirtella</name>
    <name type="common">Perilla citriodora</name>
    <name type="synonym">Perilla setoyensis</name>
    <dbReference type="NCBI Taxonomy" id="608512"/>
    <lineage>
        <taxon>Eukaryota</taxon>
        <taxon>Viridiplantae</taxon>
        <taxon>Streptophyta</taxon>
        <taxon>Embryophyta</taxon>
        <taxon>Tracheophyta</taxon>
        <taxon>Spermatophyta</taxon>
        <taxon>Magnoliopsida</taxon>
        <taxon>eudicotyledons</taxon>
        <taxon>Gunneridae</taxon>
        <taxon>Pentapetalae</taxon>
        <taxon>asterids</taxon>
        <taxon>lamiids</taxon>
        <taxon>Lamiales</taxon>
        <taxon>Lamiaceae</taxon>
        <taxon>Nepetoideae</taxon>
        <taxon>Elsholtzieae</taxon>
        <taxon>Perilla</taxon>
    </lineage>
</organism>
<feature type="signal peptide" evidence="3">
    <location>
        <begin position="1"/>
        <end position="18"/>
    </location>
</feature>
<sequence length="234" mass="25789">MSSLAPALCLSFIWFAMALSWDELSADHKIVFLLESLANEQHQQSPIACRVCDKIFLDNTSLLEHFLSHFSQDGTLKGRQHVESSVRNSVAHGNTEPCAWGSVSPNMPNLSLGHGTFAAQPHPSSNFHARFASHAAGLHPRHPIRPGPDFFTPDTNKQSNFGFRPSDPGTSGLARGTGRCHPQTARRNMVEGHCSGYTRPYIKQLERPIQQTIVVLDDVGGNNKPDEMDLTLKL</sequence>
<evidence type="ECO:0000259" key="4">
    <source>
        <dbReference type="PROSITE" id="PS50157"/>
    </source>
</evidence>
<dbReference type="PROSITE" id="PS50157">
    <property type="entry name" value="ZINC_FINGER_C2H2_2"/>
    <property type="match status" value="1"/>
</dbReference>
<dbReference type="EMBL" id="SDAM02001762">
    <property type="protein sequence ID" value="KAH6821917.1"/>
    <property type="molecule type" value="Genomic_DNA"/>
</dbReference>
<keyword evidence="6" id="KW-1185">Reference proteome</keyword>
<evidence type="ECO:0000313" key="6">
    <source>
        <dbReference type="Proteomes" id="UP001190926"/>
    </source>
</evidence>
<dbReference type="AlphaFoldDB" id="A0AAD4IV40"/>
<keyword evidence="1" id="KW-0862">Zinc</keyword>
<feature type="chain" id="PRO_5041900929" description="C2H2-type domain-containing protein" evidence="3">
    <location>
        <begin position="19"/>
        <end position="234"/>
    </location>
</feature>
<feature type="region of interest" description="Disordered" evidence="2">
    <location>
        <begin position="159"/>
        <end position="178"/>
    </location>
</feature>
<dbReference type="Proteomes" id="UP001190926">
    <property type="component" value="Unassembled WGS sequence"/>
</dbReference>